<sequence>MKLERRKIPPEIFTGSMADVTFLLIIYFMVTMAFSATKGLDFAVPKEETAQVQLEREEAVEVKVTPQGTYLVDGRPMALSQFADYLKGKIVPGKLVEGKPVIEKPVILRPDPQAPYGAMMDAFDELRQVKDKLGLARELNISLPTQREIENLWGALGAL</sequence>
<dbReference type="Pfam" id="PF02472">
    <property type="entry name" value="ExbD"/>
    <property type="match status" value="1"/>
</dbReference>
<organism evidence="9">
    <name type="scientific">Thermoanaerobaculum aquaticum</name>
    <dbReference type="NCBI Taxonomy" id="1312852"/>
    <lineage>
        <taxon>Bacteria</taxon>
        <taxon>Pseudomonadati</taxon>
        <taxon>Acidobacteriota</taxon>
        <taxon>Thermoanaerobaculia</taxon>
        <taxon>Thermoanaerobaculales</taxon>
        <taxon>Thermoanaerobaculaceae</taxon>
        <taxon>Thermoanaerobaculum</taxon>
    </lineage>
</organism>
<name>A0A7C2S7C1_9BACT</name>
<evidence type="ECO:0000256" key="2">
    <source>
        <dbReference type="ARBA" id="ARBA00005811"/>
    </source>
</evidence>
<evidence type="ECO:0000256" key="4">
    <source>
        <dbReference type="ARBA" id="ARBA00022692"/>
    </source>
</evidence>
<evidence type="ECO:0000256" key="5">
    <source>
        <dbReference type="ARBA" id="ARBA00022989"/>
    </source>
</evidence>
<dbReference type="PANTHER" id="PTHR30558:SF3">
    <property type="entry name" value="BIOPOLYMER TRANSPORT PROTEIN EXBD-RELATED"/>
    <property type="match status" value="1"/>
</dbReference>
<evidence type="ECO:0000256" key="3">
    <source>
        <dbReference type="ARBA" id="ARBA00022475"/>
    </source>
</evidence>
<keyword evidence="3" id="KW-1003">Cell membrane</keyword>
<feature type="transmembrane region" description="Helical" evidence="8">
    <location>
        <begin position="12"/>
        <end position="34"/>
    </location>
</feature>
<keyword evidence="7" id="KW-0813">Transport</keyword>
<proteinExistence type="inferred from homology"/>
<dbReference type="Gene3D" id="3.30.420.270">
    <property type="match status" value="1"/>
</dbReference>
<accession>A0A7C2S7C1</accession>
<keyword evidence="6 8" id="KW-0472">Membrane</keyword>
<dbReference type="AlphaFoldDB" id="A0A7C2S7C1"/>
<dbReference type="GO" id="GO:0022857">
    <property type="term" value="F:transmembrane transporter activity"/>
    <property type="evidence" value="ECO:0007669"/>
    <property type="project" value="InterPro"/>
</dbReference>
<keyword evidence="4 7" id="KW-0812">Transmembrane</keyword>
<protein>
    <submittedName>
        <fullName evidence="9">Biopolymer transporter ExbD</fullName>
    </submittedName>
</protein>
<keyword evidence="7" id="KW-0653">Protein transport</keyword>
<comment type="similarity">
    <text evidence="2 7">Belongs to the ExbD/TolR family.</text>
</comment>
<comment type="subcellular location">
    <subcellularLocation>
        <location evidence="1">Cell membrane</location>
        <topology evidence="1">Single-pass membrane protein</topology>
    </subcellularLocation>
    <subcellularLocation>
        <location evidence="7">Cell membrane</location>
        <topology evidence="7">Single-pass type II membrane protein</topology>
    </subcellularLocation>
</comment>
<evidence type="ECO:0000256" key="6">
    <source>
        <dbReference type="ARBA" id="ARBA00023136"/>
    </source>
</evidence>
<dbReference type="GO" id="GO:0015031">
    <property type="term" value="P:protein transport"/>
    <property type="evidence" value="ECO:0007669"/>
    <property type="project" value="UniProtKB-KW"/>
</dbReference>
<evidence type="ECO:0000313" key="9">
    <source>
        <dbReference type="EMBL" id="HET47453.1"/>
    </source>
</evidence>
<evidence type="ECO:0000256" key="8">
    <source>
        <dbReference type="SAM" id="Phobius"/>
    </source>
</evidence>
<evidence type="ECO:0000256" key="1">
    <source>
        <dbReference type="ARBA" id="ARBA00004162"/>
    </source>
</evidence>
<dbReference type="InterPro" id="IPR003400">
    <property type="entry name" value="ExbD"/>
</dbReference>
<comment type="caution">
    <text evidence="9">The sequence shown here is derived from an EMBL/GenBank/DDBJ whole genome shotgun (WGS) entry which is preliminary data.</text>
</comment>
<keyword evidence="5 8" id="KW-1133">Transmembrane helix</keyword>
<reference evidence="9" key="1">
    <citation type="journal article" date="2020" name="mSystems">
        <title>Genome- and Community-Level Interaction Insights into Carbon Utilization and Element Cycling Functions of Hydrothermarchaeota in Hydrothermal Sediment.</title>
        <authorList>
            <person name="Zhou Z."/>
            <person name="Liu Y."/>
            <person name="Xu W."/>
            <person name="Pan J."/>
            <person name="Luo Z.H."/>
            <person name="Li M."/>
        </authorList>
    </citation>
    <scope>NUCLEOTIDE SEQUENCE [LARGE SCALE GENOMIC DNA]</scope>
    <source>
        <strain evidence="9">SpSt-299</strain>
    </source>
</reference>
<evidence type="ECO:0000256" key="7">
    <source>
        <dbReference type="RuleBase" id="RU003879"/>
    </source>
</evidence>
<dbReference type="GO" id="GO:0005886">
    <property type="term" value="C:plasma membrane"/>
    <property type="evidence" value="ECO:0007669"/>
    <property type="project" value="UniProtKB-SubCell"/>
</dbReference>
<dbReference type="EMBL" id="DSMR01000350">
    <property type="protein sequence ID" value="HET47453.1"/>
    <property type="molecule type" value="Genomic_DNA"/>
</dbReference>
<dbReference type="PANTHER" id="PTHR30558">
    <property type="entry name" value="EXBD MEMBRANE COMPONENT OF PMF-DRIVEN MACROMOLECULE IMPORT SYSTEM"/>
    <property type="match status" value="1"/>
</dbReference>
<gene>
    <name evidence="9" type="ORF">ENQ31_04760</name>
</gene>